<feature type="domain" description="DUF4032" evidence="2">
    <location>
        <begin position="229"/>
        <end position="403"/>
    </location>
</feature>
<evidence type="ECO:0000256" key="1">
    <source>
        <dbReference type="SAM" id="MobiDB-lite"/>
    </source>
</evidence>
<dbReference type="RefSeq" id="WP_015442877.1">
    <property type="nucleotide sequence ID" value="NC_020520.1"/>
</dbReference>
<dbReference type="AlphaFoldDB" id="A0A6C7EB72"/>
<evidence type="ECO:0000259" key="2">
    <source>
        <dbReference type="Pfam" id="PF13224"/>
    </source>
</evidence>
<dbReference type="Proteomes" id="UP000011863">
    <property type="component" value="Chromosome"/>
</dbReference>
<reference evidence="3 4" key="1">
    <citation type="journal article" date="2013" name="Int. J. Syst. Evol. Microbiol.">
        <title>Ilumatobacter nonamiense sp. nov. and Ilumatobacter coccineum sp. nov., isolated from seashore sand.</title>
        <authorList>
            <person name="Matsumoto A."/>
            <person name="Kasai H."/>
            <person name="Matsuo Y."/>
            <person name="Shizuri Y."/>
            <person name="Ichikawa N."/>
            <person name="Fujita N."/>
            <person name="Omura S."/>
            <person name="Takahashi Y."/>
        </authorList>
    </citation>
    <scope>NUCLEOTIDE SEQUENCE [LARGE SCALE GENOMIC DNA]</scope>
    <source>
        <strain evidence="4">NBRC 103263 / KCTC 29153 / YM16-304</strain>
    </source>
</reference>
<name>A0A6C7EB72_ILUCY</name>
<sequence>MRVHLTSPSDHPLIAGLPFSTRLDDWTLPDMHGVLGLHRHVVRLIELGDASYVIKELPDLLVDREYRLLRELADAGLPTVEVVAAVTGKVSGGIPVDGMLVTRHLDYSLPYRTLLSGRGLTIPYLGERVLDALVGLLVRLHLAGFFWGDCSLSNTLFRRDAGALSAYVIDMETGARYGKLSDGQRTLDLQVATESVAGGLLDLQAGGRLKADIDPWDVSMQIEDRYRALWTELTAGDEFSPDETYKIDQRLQRLHQMGFDVEEMEIIDDAEGDRMRYIPRVVEHGFHAERLRNLTGLETSENQARRMLDDIRSFGAEMHQERLTAAEATGRPARPLPENVIAVRWLDDRFEPLMSKIPTELFSKLQAAEIYHQLLEHRWFLSEEARVDIPLETALESYISDVLASAPDEVNISRQTSDAFGESSTDSSDTFDPHE</sequence>
<dbReference type="InterPro" id="IPR025111">
    <property type="entry name" value="DUF4032"/>
</dbReference>
<evidence type="ECO:0000313" key="4">
    <source>
        <dbReference type="Proteomes" id="UP000011863"/>
    </source>
</evidence>
<evidence type="ECO:0000313" key="3">
    <source>
        <dbReference type="EMBL" id="BAN03630.1"/>
    </source>
</evidence>
<dbReference type="OrthoDB" id="1550523at2"/>
<protein>
    <recommendedName>
        <fullName evidence="2">DUF4032 domain-containing protein</fullName>
    </recommendedName>
</protein>
<dbReference type="EMBL" id="AP012057">
    <property type="protein sequence ID" value="BAN03630.1"/>
    <property type="molecule type" value="Genomic_DNA"/>
</dbReference>
<accession>A0A6C7EB72</accession>
<dbReference type="KEGG" id="aym:YM304_33160"/>
<dbReference type="Pfam" id="PF13224">
    <property type="entry name" value="DUF4032"/>
    <property type="match status" value="1"/>
</dbReference>
<proteinExistence type="predicted"/>
<keyword evidence="4" id="KW-1185">Reference proteome</keyword>
<feature type="region of interest" description="Disordered" evidence="1">
    <location>
        <begin position="413"/>
        <end position="435"/>
    </location>
</feature>
<organism evidence="3 4">
    <name type="scientific">Ilumatobacter coccineus (strain NBRC 103263 / KCTC 29153 / YM16-304)</name>
    <dbReference type="NCBI Taxonomy" id="1313172"/>
    <lineage>
        <taxon>Bacteria</taxon>
        <taxon>Bacillati</taxon>
        <taxon>Actinomycetota</taxon>
        <taxon>Acidimicrobiia</taxon>
        <taxon>Acidimicrobiales</taxon>
        <taxon>Ilumatobacteraceae</taxon>
        <taxon>Ilumatobacter</taxon>
    </lineage>
</organism>
<gene>
    <name evidence="3" type="ORF">YM304_33160</name>
</gene>
<dbReference type="InterPro" id="IPR011009">
    <property type="entry name" value="Kinase-like_dom_sf"/>
</dbReference>
<dbReference type="SUPFAM" id="SSF56112">
    <property type="entry name" value="Protein kinase-like (PK-like)"/>
    <property type="match status" value="1"/>
</dbReference>
<dbReference type="Pfam" id="PF06293">
    <property type="entry name" value="Kdo"/>
    <property type="match status" value="1"/>
</dbReference>